<dbReference type="WBParaSite" id="PgR011_g017_t01">
    <property type="protein sequence ID" value="PgR011_g017_t01"/>
    <property type="gene ID" value="PgR011_g017"/>
</dbReference>
<evidence type="ECO:0000313" key="2">
    <source>
        <dbReference type="Proteomes" id="UP000887569"/>
    </source>
</evidence>
<dbReference type="Proteomes" id="UP000887569">
    <property type="component" value="Unplaced"/>
</dbReference>
<feature type="transmembrane region" description="Helical" evidence="1">
    <location>
        <begin position="85"/>
        <end position="104"/>
    </location>
</feature>
<name>A0A915AMA9_PARUN</name>
<keyword evidence="1" id="KW-0812">Transmembrane</keyword>
<dbReference type="AlphaFoldDB" id="A0A915AMA9"/>
<keyword evidence="1" id="KW-1133">Transmembrane helix</keyword>
<evidence type="ECO:0000313" key="3">
    <source>
        <dbReference type="WBParaSite" id="PgR011_g017_t01"/>
    </source>
</evidence>
<reference evidence="3" key="1">
    <citation type="submission" date="2022-11" db="UniProtKB">
        <authorList>
            <consortium name="WormBaseParasite"/>
        </authorList>
    </citation>
    <scope>IDENTIFICATION</scope>
</reference>
<feature type="transmembrane region" description="Helical" evidence="1">
    <location>
        <begin position="61"/>
        <end position="79"/>
    </location>
</feature>
<proteinExistence type="predicted"/>
<sequence>FKIVLFNRILPSIPECLDFRYTFVIVANQHRYCVYFIRIRFAFTVDCNINDRRGLNCACRVLHLSIFVNCLYGVFYIFWIFFKFMIFIVAVLPSLHCSIVALSIE</sequence>
<keyword evidence="1" id="KW-0472">Membrane</keyword>
<keyword evidence="2" id="KW-1185">Reference proteome</keyword>
<organism evidence="2 3">
    <name type="scientific">Parascaris univalens</name>
    <name type="common">Nematode worm</name>
    <dbReference type="NCBI Taxonomy" id="6257"/>
    <lineage>
        <taxon>Eukaryota</taxon>
        <taxon>Metazoa</taxon>
        <taxon>Ecdysozoa</taxon>
        <taxon>Nematoda</taxon>
        <taxon>Chromadorea</taxon>
        <taxon>Rhabditida</taxon>
        <taxon>Spirurina</taxon>
        <taxon>Ascaridomorpha</taxon>
        <taxon>Ascaridoidea</taxon>
        <taxon>Ascarididae</taxon>
        <taxon>Parascaris</taxon>
    </lineage>
</organism>
<accession>A0A915AMA9</accession>
<evidence type="ECO:0000256" key="1">
    <source>
        <dbReference type="SAM" id="Phobius"/>
    </source>
</evidence>
<protein>
    <submittedName>
        <fullName evidence="3">Uncharacterized protein</fullName>
    </submittedName>
</protein>